<proteinExistence type="predicted"/>
<accession>A0A7S2IN85</accession>
<name>A0A7S2IN85_9DINO</name>
<sequence length="84" mass="8800">MAGAFGEAGPAPAEAFDAGAVVSTPTRPRRPAAEYTPRRALKIFPIVNPATGKSIDGMNFEPREPGHQSRMAIKNPITGDAVTP</sequence>
<dbReference type="EMBL" id="HBGW01016540">
    <property type="protein sequence ID" value="CAD9524435.1"/>
    <property type="molecule type" value="Transcribed_RNA"/>
</dbReference>
<feature type="region of interest" description="Disordered" evidence="1">
    <location>
        <begin position="61"/>
        <end position="84"/>
    </location>
</feature>
<organism evidence="2">
    <name type="scientific">Zooxanthella nutricula</name>
    <dbReference type="NCBI Taxonomy" id="1333877"/>
    <lineage>
        <taxon>Eukaryota</taxon>
        <taxon>Sar</taxon>
        <taxon>Alveolata</taxon>
        <taxon>Dinophyceae</taxon>
        <taxon>Peridiniales</taxon>
        <taxon>Peridiniales incertae sedis</taxon>
        <taxon>Zooxanthella</taxon>
    </lineage>
</organism>
<reference evidence="2" key="1">
    <citation type="submission" date="2021-01" db="EMBL/GenBank/DDBJ databases">
        <authorList>
            <person name="Corre E."/>
            <person name="Pelletier E."/>
            <person name="Niang G."/>
            <person name="Scheremetjew M."/>
            <person name="Finn R."/>
            <person name="Kale V."/>
            <person name="Holt S."/>
            <person name="Cochrane G."/>
            <person name="Meng A."/>
            <person name="Brown T."/>
            <person name="Cohen L."/>
        </authorList>
    </citation>
    <scope>NUCLEOTIDE SEQUENCE</scope>
    <source>
        <strain evidence="2">RCC3387</strain>
    </source>
</reference>
<gene>
    <name evidence="2" type="ORF">BRAN1462_LOCUS10516</name>
</gene>
<feature type="region of interest" description="Disordered" evidence="1">
    <location>
        <begin position="1"/>
        <end position="35"/>
    </location>
</feature>
<evidence type="ECO:0000256" key="1">
    <source>
        <dbReference type="SAM" id="MobiDB-lite"/>
    </source>
</evidence>
<evidence type="ECO:0000313" key="2">
    <source>
        <dbReference type="EMBL" id="CAD9524435.1"/>
    </source>
</evidence>
<feature type="compositionally biased region" description="Low complexity" evidence="1">
    <location>
        <begin position="1"/>
        <end position="20"/>
    </location>
</feature>
<protein>
    <submittedName>
        <fullName evidence="2">Uncharacterized protein</fullName>
    </submittedName>
</protein>
<dbReference type="AlphaFoldDB" id="A0A7S2IN85"/>